<feature type="compositionally biased region" description="Acidic residues" evidence="1">
    <location>
        <begin position="199"/>
        <end position="208"/>
    </location>
</feature>
<evidence type="ECO:0000259" key="3">
    <source>
        <dbReference type="SMART" id="SM00568"/>
    </source>
</evidence>
<dbReference type="Proteomes" id="UP001162164">
    <property type="component" value="Unassembled WGS sequence"/>
</dbReference>
<feature type="compositionally biased region" description="Basic and acidic residues" evidence="1">
    <location>
        <begin position="223"/>
        <end position="236"/>
    </location>
</feature>
<feature type="domain" description="GRAM" evidence="3">
    <location>
        <begin position="81"/>
        <end position="147"/>
    </location>
</feature>
<gene>
    <name evidence="4" type="ORF">NQ317_002307</name>
</gene>
<feature type="region of interest" description="Disordered" evidence="1">
    <location>
        <begin position="188"/>
        <end position="236"/>
    </location>
</feature>
<reference evidence="4" key="1">
    <citation type="journal article" date="2023" name="Insect Mol. Biol.">
        <title>Genome sequencing provides insights into the evolution of gene families encoding plant cell wall-degrading enzymes in longhorned beetles.</title>
        <authorList>
            <person name="Shin N.R."/>
            <person name="Okamura Y."/>
            <person name="Kirsch R."/>
            <person name="Pauchet Y."/>
        </authorList>
    </citation>
    <scope>NUCLEOTIDE SEQUENCE</scope>
    <source>
        <strain evidence="4">MMC_N1</strain>
    </source>
</reference>
<dbReference type="InterPro" id="IPR051482">
    <property type="entry name" value="Cholesterol_transport"/>
</dbReference>
<evidence type="ECO:0000313" key="5">
    <source>
        <dbReference type="Proteomes" id="UP001162164"/>
    </source>
</evidence>
<organism evidence="4 5">
    <name type="scientific">Molorchus minor</name>
    <dbReference type="NCBI Taxonomy" id="1323400"/>
    <lineage>
        <taxon>Eukaryota</taxon>
        <taxon>Metazoa</taxon>
        <taxon>Ecdysozoa</taxon>
        <taxon>Arthropoda</taxon>
        <taxon>Hexapoda</taxon>
        <taxon>Insecta</taxon>
        <taxon>Pterygota</taxon>
        <taxon>Neoptera</taxon>
        <taxon>Endopterygota</taxon>
        <taxon>Coleoptera</taxon>
        <taxon>Polyphaga</taxon>
        <taxon>Cucujiformia</taxon>
        <taxon>Chrysomeloidea</taxon>
        <taxon>Cerambycidae</taxon>
        <taxon>Lamiinae</taxon>
        <taxon>Monochamini</taxon>
        <taxon>Molorchus</taxon>
    </lineage>
</organism>
<evidence type="ECO:0000256" key="1">
    <source>
        <dbReference type="SAM" id="MobiDB-lite"/>
    </source>
</evidence>
<keyword evidence="2" id="KW-0812">Transmembrane</keyword>
<comment type="caution">
    <text evidence="4">The sequence shown here is derived from an EMBL/GenBank/DDBJ whole genome shotgun (WGS) entry which is preliminary data.</text>
</comment>
<dbReference type="CDD" id="cd13220">
    <property type="entry name" value="PH-GRAM_GRAMDC"/>
    <property type="match status" value="1"/>
</dbReference>
<name>A0ABQ9J2K7_9CUCU</name>
<dbReference type="PANTHER" id="PTHR23319">
    <property type="entry name" value="GRAM DOMAIN CONTAINING 1B, ISOFORM E"/>
    <property type="match status" value="1"/>
</dbReference>
<dbReference type="Pfam" id="PF02893">
    <property type="entry name" value="GRAM"/>
    <property type="match status" value="1"/>
</dbReference>
<accession>A0ABQ9J2K7</accession>
<dbReference type="Gene3D" id="2.30.29.30">
    <property type="entry name" value="Pleckstrin-homology domain (PH domain)/Phosphotyrosine-binding domain (PTB)"/>
    <property type="match status" value="1"/>
</dbReference>
<feature type="transmembrane region" description="Helical" evidence="2">
    <location>
        <begin position="266"/>
        <end position="287"/>
    </location>
</feature>
<protein>
    <recommendedName>
        <fullName evidence="3">GRAM domain-containing protein</fullName>
    </recommendedName>
</protein>
<sequence length="440" mass="49863">MLLHGDSKVFKRLFLVAKMVSVRKSAEEFINSDYDSASTGSNESETSMQLSVSKASSTDSPSTKIAKELKVKALSQSLRKKFFRQFSNVEDNEQVLKRYSCALVGDILLQGHLFVTSNYFAFYSNVFGYVTRILIPILSVEKITKEKTAKILPNAIGIATSESRYVFGSLMSRDNTLEYLTNTWEKVKSEAPPSPMESELVEEEDLGDSSDLGENGSDEMEVKEEPPNEQRNDMRTHSKIIRTVSTFRRIPRFENISIRRISNSSFMLVATTLLLILLYLTAAFLLYRINTIHSRYPTVLPDAADTDSIGAYSDWLQWQAQQHFKSSDAMYAFLDTNLVQIAKDALEQLAEQKEVTLLRGSEGPETYVGVTKGHINWVLNERAHKKFYVYWRRSGECRQAQDFIVGASKTKTPCLLSESRQTLNQLVVFLSVHCMQALHS</sequence>
<evidence type="ECO:0000256" key="2">
    <source>
        <dbReference type="SAM" id="Phobius"/>
    </source>
</evidence>
<dbReference type="InterPro" id="IPR011993">
    <property type="entry name" value="PH-like_dom_sf"/>
</dbReference>
<keyword evidence="5" id="KW-1185">Reference proteome</keyword>
<dbReference type="SMART" id="SM00568">
    <property type="entry name" value="GRAM"/>
    <property type="match status" value="1"/>
</dbReference>
<dbReference type="InterPro" id="IPR004182">
    <property type="entry name" value="GRAM"/>
</dbReference>
<evidence type="ECO:0000313" key="4">
    <source>
        <dbReference type="EMBL" id="KAJ8971041.1"/>
    </source>
</evidence>
<keyword evidence="2" id="KW-0472">Membrane</keyword>
<keyword evidence="2" id="KW-1133">Transmembrane helix</keyword>
<proteinExistence type="predicted"/>
<dbReference type="EMBL" id="JAPWTJ010001535">
    <property type="protein sequence ID" value="KAJ8971041.1"/>
    <property type="molecule type" value="Genomic_DNA"/>
</dbReference>
<dbReference type="PANTHER" id="PTHR23319:SF13">
    <property type="entry name" value="GRAM DOMAIN-CONTAINING PROTEIN"/>
    <property type="match status" value="1"/>
</dbReference>